<reference evidence="3 4" key="1">
    <citation type="submission" date="2016-10" db="EMBL/GenBank/DDBJ databases">
        <authorList>
            <person name="de Groot N.N."/>
        </authorList>
    </citation>
    <scope>NUCLEOTIDE SEQUENCE [LARGE SCALE GENOMIC DNA]</scope>
    <source>
        <strain evidence="3 4">DSM 43794</strain>
    </source>
</reference>
<dbReference type="RefSeq" id="WP_093259232.1">
    <property type="nucleotide sequence ID" value="NZ_FNKK01000002.1"/>
</dbReference>
<feature type="region of interest" description="Disordered" evidence="1">
    <location>
        <begin position="28"/>
        <end position="51"/>
    </location>
</feature>
<dbReference type="Proteomes" id="UP000217103">
    <property type="component" value="Unassembled WGS sequence"/>
</dbReference>
<evidence type="ECO:0000313" key="3">
    <source>
        <dbReference type="EMBL" id="SDQ90309.1"/>
    </source>
</evidence>
<dbReference type="InterPro" id="IPR058407">
    <property type="entry name" value="DUF8094"/>
</dbReference>
<dbReference type="OrthoDB" id="3295569at2"/>
<gene>
    <name evidence="3" type="ORF">SAMN04489764_2560</name>
</gene>
<sequence>MLDGGRRREGIVLAMLIALFPLAGCTPSGGESSPVAAPSSPAATPTPTVPPPALTVEEAEKALERHLATDDALRAGGALRMALELVRDGQSALTAAAYRSKDLSPTRYRWETTRLLVPRWQQAPYWFTAIMERRALRGGEPRTVLLTLMKDSEEGRWRLSFASVLAEDSELPEFAVDEDGYAVSLPTRDESVAVSPQLMAPLHASVAEEGEKGFSAELIAPGPFTTGYSDEIAERKRRAKHDGLNYDSIFSATQSPIFALRTEDGGALVLYELSRTTSLSAKLPSAPWIDVPREARWATDERALAGELRITETHQYASVVPPRESDEPARVIAYDGAVTRVSGK</sequence>
<proteinExistence type="predicted"/>
<accession>A0A1H1EP85</accession>
<feature type="compositionally biased region" description="Low complexity" evidence="1">
    <location>
        <begin position="32"/>
        <end position="46"/>
    </location>
</feature>
<evidence type="ECO:0000259" key="2">
    <source>
        <dbReference type="Pfam" id="PF26366"/>
    </source>
</evidence>
<name>A0A1H1EP85_9ACTN</name>
<dbReference type="AlphaFoldDB" id="A0A1H1EP85"/>
<protein>
    <recommendedName>
        <fullName evidence="2">DUF8094 domain-containing protein</fullName>
    </recommendedName>
</protein>
<dbReference type="Pfam" id="PF26366">
    <property type="entry name" value="DUF8094"/>
    <property type="match status" value="1"/>
</dbReference>
<organism evidence="3 4">
    <name type="scientific">Thermostaphylospora chromogena</name>
    <dbReference type="NCBI Taxonomy" id="35622"/>
    <lineage>
        <taxon>Bacteria</taxon>
        <taxon>Bacillati</taxon>
        <taxon>Actinomycetota</taxon>
        <taxon>Actinomycetes</taxon>
        <taxon>Streptosporangiales</taxon>
        <taxon>Thermomonosporaceae</taxon>
        <taxon>Thermostaphylospora</taxon>
    </lineage>
</organism>
<keyword evidence="4" id="KW-1185">Reference proteome</keyword>
<dbReference type="EMBL" id="FNKK01000002">
    <property type="protein sequence ID" value="SDQ90309.1"/>
    <property type="molecule type" value="Genomic_DNA"/>
</dbReference>
<feature type="domain" description="DUF8094" evidence="2">
    <location>
        <begin position="52"/>
        <end position="343"/>
    </location>
</feature>
<evidence type="ECO:0000256" key="1">
    <source>
        <dbReference type="SAM" id="MobiDB-lite"/>
    </source>
</evidence>
<evidence type="ECO:0000313" key="4">
    <source>
        <dbReference type="Proteomes" id="UP000217103"/>
    </source>
</evidence>